<dbReference type="PANTHER" id="PTHR23542">
    <property type="match status" value="1"/>
</dbReference>
<evidence type="ECO:0000313" key="2">
    <source>
        <dbReference type="EMBL" id="BCI56078.1"/>
    </source>
</evidence>
<accession>A0A6S6PJE2</accession>
<dbReference type="Gene3D" id="1.20.1250.20">
    <property type="entry name" value="MFS general substrate transporter like domains"/>
    <property type="match status" value="1"/>
</dbReference>
<dbReference type="RefSeq" id="WP_185293686.1">
    <property type="nucleotide sequence ID" value="NZ_AP023287.1"/>
</dbReference>
<organism evidence="2 3">
    <name type="scientific">Mycolicibacterium litorale</name>
    <dbReference type="NCBI Taxonomy" id="758802"/>
    <lineage>
        <taxon>Bacteria</taxon>
        <taxon>Bacillati</taxon>
        <taxon>Actinomycetota</taxon>
        <taxon>Actinomycetes</taxon>
        <taxon>Mycobacteriales</taxon>
        <taxon>Mycobacteriaceae</taxon>
        <taxon>Mycolicibacterium</taxon>
    </lineage>
</organism>
<feature type="transmembrane region" description="Helical" evidence="1">
    <location>
        <begin position="21"/>
        <end position="39"/>
    </location>
</feature>
<dbReference type="GO" id="GO:0022857">
    <property type="term" value="F:transmembrane transporter activity"/>
    <property type="evidence" value="ECO:0007669"/>
    <property type="project" value="InterPro"/>
</dbReference>
<proteinExistence type="predicted"/>
<dbReference type="EMBL" id="AP023287">
    <property type="protein sequence ID" value="BCI56078.1"/>
    <property type="molecule type" value="Genomic_DNA"/>
</dbReference>
<dbReference type="Proteomes" id="UP000515734">
    <property type="component" value="Chromosome"/>
</dbReference>
<feature type="transmembrane region" description="Helical" evidence="1">
    <location>
        <begin position="209"/>
        <end position="234"/>
    </location>
</feature>
<feature type="transmembrane region" description="Helical" evidence="1">
    <location>
        <begin position="293"/>
        <end position="315"/>
    </location>
</feature>
<feature type="transmembrane region" description="Helical" evidence="1">
    <location>
        <begin position="45"/>
        <end position="67"/>
    </location>
</feature>
<dbReference type="Pfam" id="PF07690">
    <property type="entry name" value="MFS_1"/>
    <property type="match status" value="1"/>
</dbReference>
<feature type="transmembrane region" description="Helical" evidence="1">
    <location>
        <begin position="146"/>
        <end position="163"/>
    </location>
</feature>
<evidence type="ECO:0000313" key="3">
    <source>
        <dbReference type="Proteomes" id="UP000515734"/>
    </source>
</evidence>
<gene>
    <name evidence="2" type="ORF">NIIDNTM18_53560</name>
</gene>
<dbReference type="AlphaFoldDB" id="A0A6S6PJE2"/>
<dbReference type="InterPro" id="IPR011701">
    <property type="entry name" value="MFS"/>
</dbReference>
<evidence type="ECO:0000256" key="1">
    <source>
        <dbReference type="SAM" id="Phobius"/>
    </source>
</evidence>
<name>A0A6S6PJE2_9MYCO</name>
<reference evidence="2 3" key="1">
    <citation type="submission" date="2020-07" db="EMBL/GenBank/DDBJ databases">
        <title>Complete genome sequence of Mycolicibacterium litorale like strain isolated from cardiac implantable electronic device infection.</title>
        <authorList>
            <person name="Fukano H."/>
            <person name="Miyama H."/>
            <person name="Hoshino Y."/>
        </authorList>
    </citation>
    <scope>NUCLEOTIDE SEQUENCE [LARGE SCALE GENOMIC DNA]</scope>
    <source>
        <strain evidence="2 3">NIIDNTM18</strain>
    </source>
</reference>
<keyword evidence="1" id="KW-1133">Transmembrane helix</keyword>
<feature type="transmembrane region" description="Helical" evidence="1">
    <location>
        <begin position="169"/>
        <end position="188"/>
    </location>
</feature>
<dbReference type="PANTHER" id="PTHR23542:SF1">
    <property type="entry name" value="MAJOR FACILITATOR SUPERFAMILY (MFS) PROFILE DOMAIN-CONTAINING PROTEIN"/>
    <property type="match status" value="1"/>
</dbReference>
<dbReference type="InterPro" id="IPR036259">
    <property type="entry name" value="MFS_trans_sf"/>
</dbReference>
<feature type="transmembrane region" description="Helical" evidence="1">
    <location>
        <begin position="267"/>
        <end position="287"/>
    </location>
</feature>
<dbReference type="SUPFAM" id="SSF103473">
    <property type="entry name" value="MFS general substrate transporter"/>
    <property type="match status" value="1"/>
</dbReference>
<feature type="transmembrane region" description="Helical" evidence="1">
    <location>
        <begin position="105"/>
        <end position="125"/>
    </location>
</feature>
<keyword evidence="1" id="KW-0472">Membrane</keyword>
<protein>
    <submittedName>
        <fullName evidence="2">MFS transporter</fullName>
    </submittedName>
</protein>
<feature type="transmembrane region" description="Helical" evidence="1">
    <location>
        <begin position="355"/>
        <end position="376"/>
    </location>
</feature>
<keyword evidence="1" id="KW-0812">Transmembrane</keyword>
<feature type="transmembrane region" description="Helical" evidence="1">
    <location>
        <begin position="79"/>
        <end position="99"/>
    </location>
</feature>
<sequence length="406" mass="41025">MRAYRELVRMPRVLNITASQLFTRLPLGMFSLAILLHVHRLTDSYAVAGAVVAWLSVGQAVAMPVTARLAGRVGMVPTLVVSALVNGVSMVVLACAGPSPTLLMALGLLVGASVPPLMPVVRALYPQMVPPQSVRALFALDTTAQELIWVIGPVAATLLASAVSTVLPLMAAAGVTLVGTAWFLLGAGNLRPPVAQKKVAFGSVLVNRAVVLAMVGCLGLVASFMALEVGVIAALGRDGVAAGGALALASFGSLIGGLGFGHRRIGLTGVVAAMTLVAVGIVLFGVFDNLVLQFVSLFLSGLGFAPAMSALFIMVSQAVDDHAATEAFGWLNSAMFVGGAIGTAVAGIATEAHGFLGAVLVAALLAGIGALSPLVARMAGPLHGLSGDVAEPTGDDALCASVRADR</sequence>
<feature type="transmembrane region" description="Helical" evidence="1">
    <location>
        <begin position="240"/>
        <end position="260"/>
    </location>
</feature>
<feature type="transmembrane region" description="Helical" evidence="1">
    <location>
        <begin position="327"/>
        <end position="349"/>
    </location>
</feature>